<name>A0A915KHC5_ROMCU</name>
<keyword evidence="1" id="KW-1185">Reference proteome</keyword>
<sequence>MLVVIAQQQPVATVTNSPTKVANTFGEMLCAINNEVSIIEASPFPMATTPRSLKIGVLHEVHMCGGMVIDFPGEERILSDDAEE</sequence>
<evidence type="ECO:0000313" key="1">
    <source>
        <dbReference type="Proteomes" id="UP000887565"/>
    </source>
</evidence>
<reference evidence="2" key="1">
    <citation type="submission" date="2022-11" db="UniProtKB">
        <authorList>
            <consortium name="WormBaseParasite"/>
        </authorList>
    </citation>
    <scope>IDENTIFICATION</scope>
</reference>
<dbReference type="Proteomes" id="UP000887565">
    <property type="component" value="Unplaced"/>
</dbReference>
<accession>A0A915KHC5</accession>
<evidence type="ECO:0000313" key="2">
    <source>
        <dbReference type="WBParaSite" id="nRc.2.0.1.t37386-RA"/>
    </source>
</evidence>
<dbReference type="WBParaSite" id="nRc.2.0.1.t37386-RA">
    <property type="protein sequence ID" value="nRc.2.0.1.t37386-RA"/>
    <property type="gene ID" value="nRc.2.0.1.g37386"/>
</dbReference>
<protein>
    <submittedName>
        <fullName evidence="2">Uncharacterized protein</fullName>
    </submittedName>
</protein>
<dbReference type="AlphaFoldDB" id="A0A915KHC5"/>
<proteinExistence type="predicted"/>
<organism evidence="1 2">
    <name type="scientific">Romanomermis culicivorax</name>
    <name type="common">Nematode worm</name>
    <dbReference type="NCBI Taxonomy" id="13658"/>
    <lineage>
        <taxon>Eukaryota</taxon>
        <taxon>Metazoa</taxon>
        <taxon>Ecdysozoa</taxon>
        <taxon>Nematoda</taxon>
        <taxon>Enoplea</taxon>
        <taxon>Dorylaimia</taxon>
        <taxon>Mermithida</taxon>
        <taxon>Mermithoidea</taxon>
        <taxon>Mermithidae</taxon>
        <taxon>Romanomermis</taxon>
    </lineage>
</organism>